<dbReference type="GeneID" id="85346865"/>
<reference evidence="9 10" key="1">
    <citation type="submission" date="2016-10" db="EMBL/GenBank/DDBJ databases">
        <title>The genome sequence of Colletotrichum fioriniae PJ7.</title>
        <authorList>
            <person name="Baroncelli R."/>
        </authorList>
    </citation>
    <scope>NUCLEOTIDE SEQUENCE [LARGE SCALE GENOMIC DNA]</scope>
    <source>
        <strain evidence="9 10">IMI 309622</strain>
    </source>
</reference>
<dbReference type="Pfam" id="PF20684">
    <property type="entry name" value="Fung_rhodopsin"/>
    <property type="match status" value="1"/>
</dbReference>
<comment type="similarity">
    <text evidence="5">Belongs to the SAT4 family.</text>
</comment>
<sequence>MESPNALRVRQASGITPAPTIIPEKFPPLTSSGAALVATASMMLCLTTCWTFFRVWARKITKIPYLTEDYLYFTAQGFPSTLKYAMRARTLTLILRTEAVVVGGAGHDVWNLSDEHKYHYFRISLATQVLYAAALGFVKLSITWMLQRIFFGHSTAFRLFAWIAMALSVCWALYTALIGFLICQPVQMAWDPSVQGTCGNHTTAYSAVAIFDIITDFIIVGLPIKFVAQLQVRRAHKIALYGVFCAGFITVVFSCVRLYYAYNIDFINVTKGFAIASVSGVLQAGIAVMVASSPMLRPVFDRTVGRVLGLSLQSQRRGNGATSNATGGNTTGNSAAGLHNKHSARSDGFKQMSESEEHLAWELRHMKSAAGRDSYNMGTTTTQVNAETSSDDSTGEERRGLDGPRTGRIMVTKTTVVSR</sequence>
<dbReference type="AlphaFoldDB" id="A0AAI9YHG4"/>
<evidence type="ECO:0000256" key="3">
    <source>
        <dbReference type="ARBA" id="ARBA00022989"/>
    </source>
</evidence>
<dbReference type="EMBL" id="MOOE01000023">
    <property type="protein sequence ID" value="KAK1510345.1"/>
    <property type="molecule type" value="Genomic_DNA"/>
</dbReference>
<dbReference type="GO" id="GO:0016020">
    <property type="term" value="C:membrane"/>
    <property type="evidence" value="ECO:0007669"/>
    <property type="project" value="UniProtKB-SubCell"/>
</dbReference>
<evidence type="ECO:0000313" key="9">
    <source>
        <dbReference type="EMBL" id="KAK1510345.1"/>
    </source>
</evidence>
<dbReference type="InterPro" id="IPR049326">
    <property type="entry name" value="Rhodopsin_dom_fungi"/>
</dbReference>
<feature type="region of interest" description="Disordered" evidence="6">
    <location>
        <begin position="371"/>
        <end position="405"/>
    </location>
</feature>
<feature type="domain" description="Rhodopsin" evidence="8">
    <location>
        <begin position="53"/>
        <end position="301"/>
    </location>
</feature>
<evidence type="ECO:0000256" key="1">
    <source>
        <dbReference type="ARBA" id="ARBA00004141"/>
    </source>
</evidence>
<evidence type="ECO:0000256" key="2">
    <source>
        <dbReference type="ARBA" id="ARBA00022692"/>
    </source>
</evidence>
<protein>
    <submittedName>
        <fullName evidence="9">Integral membrane protein</fullName>
    </submittedName>
</protein>
<evidence type="ECO:0000259" key="8">
    <source>
        <dbReference type="Pfam" id="PF20684"/>
    </source>
</evidence>
<comment type="subcellular location">
    <subcellularLocation>
        <location evidence="1">Membrane</location>
        <topology evidence="1">Multi-pass membrane protein</topology>
    </subcellularLocation>
</comment>
<keyword evidence="4 7" id="KW-0472">Membrane</keyword>
<dbReference type="PANTHER" id="PTHR33048">
    <property type="entry name" value="PTH11-LIKE INTEGRAL MEMBRANE PROTEIN (AFU_ORTHOLOGUE AFUA_5G11245)"/>
    <property type="match status" value="1"/>
</dbReference>
<keyword evidence="3 7" id="KW-1133">Transmembrane helix</keyword>
<feature type="compositionally biased region" description="Basic and acidic residues" evidence="6">
    <location>
        <begin position="344"/>
        <end position="353"/>
    </location>
</feature>
<name>A0AAI9YHG4_9PEZI</name>
<feature type="transmembrane region" description="Helical" evidence="7">
    <location>
        <begin position="33"/>
        <end position="53"/>
    </location>
</feature>
<keyword evidence="2 7" id="KW-0812">Transmembrane</keyword>
<evidence type="ECO:0000256" key="6">
    <source>
        <dbReference type="SAM" id="MobiDB-lite"/>
    </source>
</evidence>
<feature type="transmembrane region" description="Helical" evidence="7">
    <location>
        <begin position="238"/>
        <end position="260"/>
    </location>
</feature>
<gene>
    <name evidence="9" type="ORF">CCOS01_15176</name>
</gene>
<feature type="transmembrane region" description="Helical" evidence="7">
    <location>
        <begin position="272"/>
        <end position="292"/>
    </location>
</feature>
<evidence type="ECO:0000313" key="10">
    <source>
        <dbReference type="Proteomes" id="UP001240678"/>
    </source>
</evidence>
<dbReference type="Proteomes" id="UP001240678">
    <property type="component" value="Unassembled WGS sequence"/>
</dbReference>
<dbReference type="RefSeq" id="XP_060305921.1">
    <property type="nucleotide sequence ID" value="XM_060463318.1"/>
</dbReference>
<proteinExistence type="inferred from homology"/>
<feature type="transmembrane region" description="Helical" evidence="7">
    <location>
        <begin position="159"/>
        <end position="182"/>
    </location>
</feature>
<dbReference type="PANTHER" id="PTHR33048:SF47">
    <property type="entry name" value="INTEGRAL MEMBRANE PROTEIN-RELATED"/>
    <property type="match status" value="1"/>
</dbReference>
<comment type="caution">
    <text evidence="9">The sequence shown here is derived from an EMBL/GenBank/DDBJ whole genome shotgun (WGS) entry which is preliminary data.</text>
</comment>
<feature type="region of interest" description="Disordered" evidence="6">
    <location>
        <begin position="315"/>
        <end position="353"/>
    </location>
</feature>
<evidence type="ECO:0000256" key="5">
    <source>
        <dbReference type="ARBA" id="ARBA00038359"/>
    </source>
</evidence>
<feature type="transmembrane region" description="Helical" evidence="7">
    <location>
        <begin position="202"/>
        <end position="226"/>
    </location>
</feature>
<organism evidence="9 10">
    <name type="scientific">Colletotrichum costaricense</name>
    <dbReference type="NCBI Taxonomy" id="1209916"/>
    <lineage>
        <taxon>Eukaryota</taxon>
        <taxon>Fungi</taxon>
        <taxon>Dikarya</taxon>
        <taxon>Ascomycota</taxon>
        <taxon>Pezizomycotina</taxon>
        <taxon>Sordariomycetes</taxon>
        <taxon>Hypocreomycetidae</taxon>
        <taxon>Glomerellales</taxon>
        <taxon>Glomerellaceae</taxon>
        <taxon>Colletotrichum</taxon>
        <taxon>Colletotrichum acutatum species complex</taxon>
    </lineage>
</organism>
<feature type="compositionally biased region" description="Polar residues" evidence="6">
    <location>
        <begin position="376"/>
        <end position="388"/>
    </location>
</feature>
<evidence type="ECO:0000256" key="4">
    <source>
        <dbReference type="ARBA" id="ARBA00023136"/>
    </source>
</evidence>
<accession>A0AAI9YHG4</accession>
<evidence type="ECO:0000256" key="7">
    <source>
        <dbReference type="SAM" id="Phobius"/>
    </source>
</evidence>
<keyword evidence="10" id="KW-1185">Reference proteome</keyword>
<dbReference type="InterPro" id="IPR052337">
    <property type="entry name" value="SAT4-like"/>
</dbReference>
<feature type="compositionally biased region" description="Low complexity" evidence="6">
    <location>
        <begin position="318"/>
        <end position="337"/>
    </location>
</feature>